<evidence type="ECO:0000313" key="15">
    <source>
        <dbReference type="Proteomes" id="UP000028594"/>
    </source>
</evidence>
<dbReference type="PANTHER" id="PTHR36203">
    <property type="entry name" value="ASCORBATE-SPECIFIC PTS SYSTEM EIIA COMPONENT"/>
    <property type="match status" value="1"/>
</dbReference>
<dbReference type="InterPro" id="IPR051351">
    <property type="entry name" value="Ascorbate-PTS_EIIA_comp"/>
</dbReference>
<dbReference type="InterPro" id="IPR002178">
    <property type="entry name" value="PTS_EIIA_type-2_dom"/>
</dbReference>
<dbReference type="Gene3D" id="3.40.50.2300">
    <property type="match status" value="1"/>
</dbReference>
<dbReference type="SUPFAM" id="SSF55804">
    <property type="entry name" value="Phoshotransferase/anion transport protein"/>
    <property type="match status" value="1"/>
</dbReference>
<keyword evidence="4" id="KW-0597">Phosphoprotein</keyword>
<reference evidence="14 15" key="1">
    <citation type="submission" date="2014-07" db="EMBL/GenBank/DDBJ databases">
        <title>Genome sequence of Lactococcus lactis subsp. lactis NCDO 2118, a GABA-producing strain.</title>
        <authorList>
            <person name="Oliveira L.C."/>
            <person name="Saraiva T.D.L."/>
            <person name="Soares S.C."/>
            <person name="Ramos R.T.J."/>
            <person name="Sa P.H.C.G."/>
            <person name="Carneiro A.R."/>
            <person name="Miranda F."/>
            <person name="Freire M."/>
            <person name="Renan W."/>
            <person name="Oliveira A.F.Jr."/>
            <person name="Santos A.R."/>
            <person name="Pinto A.C."/>
            <person name="Souza B.M."/>
            <person name="Castro C.P."/>
            <person name="Diniz C.A.A."/>
            <person name="Rocha C.S."/>
            <person name="Mariano D.C.B."/>
            <person name="Aguiar E.L."/>
            <person name="Folador E.L."/>
            <person name="Barbosa E.G.V."/>
            <person name="Aburjaile F.F."/>
            <person name="Goncalves L.A."/>
            <person name="Guimaraes L.C."/>
            <person name="Azevedo M.S.P."/>
            <person name="Agresti P.C.M."/>
            <person name="Faria R.F."/>
            <person name="Tiwari S."/>
            <person name="Almeida S.S."/>
            <person name="Hassan S.S."/>
            <person name="Pereira V.B."/>
            <person name="Abreu V.A.C."/>
            <person name="Pereira U.P."/>
            <person name="Dorella F.A."/>
            <person name="Carvalho A.F."/>
            <person name="Pereira F.L."/>
            <person name="Leal C.A.G."/>
            <person name="Figueiredo H.C.P."/>
            <person name="Silva A."/>
            <person name="Miyoshi A."/>
            <person name="Azevedo V."/>
        </authorList>
    </citation>
    <scope>NUCLEOTIDE SEQUENCE [LARGE SCALE GENOMIC DNA]</scope>
    <source>
        <strain evidence="14 15">NCDO 2118</strain>
    </source>
</reference>
<dbReference type="Gene3D" id="1.10.1790.10">
    <property type="entry name" value="PRD domain"/>
    <property type="match status" value="1"/>
</dbReference>
<gene>
    <name evidence="14" type="ORF">NCDO2118_1726</name>
</gene>
<dbReference type="RefSeq" id="WP_012898230.1">
    <property type="nucleotide sequence ID" value="NZ_CP009054.1"/>
</dbReference>
<keyword evidence="2" id="KW-0813">Transport</keyword>
<dbReference type="Gene3D" id="3.40.930.10">
    <property type="entry name" value="Mannitol-specific EII, Chain A"/>
    <property type="match status" value="1"/>
</dbReference>
<feature type="domain" description="PTS EIIB type-2" evidence="12">
    <location>
        <begin position="359"/>
        <end position="447"/>
    </location>
</feature>
<dbReference type="Pfam" id="PF00874">
    <property type="entry name" value="PRD"/>
    <property type="match status" value="1"/>
</dbReference>
<evidence type="ECO:0000259" key="13">
    <source>
        <dbReference type="PROSITE" id="PS51372"/>
    </source>
</evidence>
<accession>A0ABC8A7H3</accession>
<dbReference type="InterPro" id="IPR011608">
    <property type="entry name" value="PRD"/>
</dbReference>
<comment type="subcellular location">
    <subcellularLocation>
        <location evidence="1">Cytoplasm</location>
    </subcellularLocation>
</comment>
<keyword evidence="6" id="KW-0598">Phosphotransferase system</keyword>
<dbReference type="KEGG" id="llx:NCDO2118_1726"/>
<evidence type="ECO:0000259" key="12">
    <source>
        <dbReference type="PROSITE" id="PS51099"/>
    </source>
</evidence>
<dbReference type="AlphaFoldDB" id="A0ABC8A7H3"/>
<dbReference type="InterPro" id="IPR016152">
    <property type="entry name" value="PTrfase/Anion_transptr"/>
</dbReference>
<evidence type="ECO:0000256" key="3">
    <source>
        <dbReference type="ARBA" id="ARBA00022490"/>
    </source>
</evidence>
<evidence type="ECO:0000256" key="4">
    <source>
        <dbReference type="ARBA" id="ARBA00022553"/>
    </source>
</evidence>
<name>A0ABC8A7H3_LACLL</name>
<dbReference type="CDD" id="cd05568">
    <property type="entry name" value="PTS_IIB_bgl_like"/>
    <property type="match status" value="1"/>
</dbReference>
<dbReference type="PROSITE" id="PS51372">
    <property type="entry name" value="PRD_2"/>
    <property type="match status" value="1"/>
</dbReference>
<comment type="function">
    <text evidence="8">The phosphoenolpyruvate-dependent sugar phosphotransferase system (sugar PTS), a major carbohydrate active transport system, catalyzes the phosphorylation of incoming sugar substrates concomitantly with their translocation across the cell membrane. The enzyme II UlaABC PTS system is involved in ascorbate transport.</text>
</comment>
<dbReference type="SUPFAM" id="SSF52794">
    <property type="entry name" value="PTS system IIB component-like"/>
    <property type="match status" value="1"/>
</dbReference>
<dbReference type="InterPro" id="IPR036388">
    <property type="entry name" value="WH-like_DNA-bd_sf"/>
</dbReference>
<feature type="domain" description="PRD" evidence="13">
    <location>
        <begin position="249"/>
        <end position="355"/>
    </location>
</feature>
<proteinExistence type="predicted"/>
<feature type="domain" description="PTS EIIA type-2" evidence="11">
    <location>
        <begin position="499"/>
        <end position="642"/>
    </location>
</feature>
<dbReference type="InterPro" id="IPR013011">
    <property type="entry name" value="PTS_EIIB_2"/>
</dbReference>
<evidence type="ECO:0000313" key="14">
    <source>
        <dbReference type="EMBL" id="AII13184.1"/>
    </source>
</evidence>
<dbReference type="PROSITE" id="PS51094">
    <property type="entry name" value="PTS_EIIA_TYPE_2"/>
    <property type="match status" value="1"/>
</dbReference>
<dbReference type="InterPro" id="IPR036095">
    <property type="entry name" value="PTS_EIIB-like_sf"/>
</dbReference>
<dbReference type="PROSITE" id="PS51099">
    <property type="entry name" value="PTS_EIIB_TYPE_2"/>
    <property type="match status" value="1"/>
</dbReference>
<evidence type="ECO:0000259" key="11">
    <source>
        <dbReference type="PROSITE" id="PS51094"/>
    </source>
</evidence>
<dbReference type="InterPro" id="IPR036634">
    <property type="entry name" value="PRD_sf"/>
</dbReference>
<sequence length="648" mass="75561">MINYDLDILFFSKHKLWKLERILEVTNLDKEKFYRILEEFNQKFENQGLKKLDYKNECLAIFDKIENFEETRYSINQKTFILSEVERRSLIYLLIFTNESSLSIALFQKYLQVSKNTVLSDLKKLREELMRKNIQIEYSRKKGFSLNFEEKILQEKAWYYLQNLSEDAGFYILSKVLNDKDPLTIFKNNQLLKKIMQELQIEVVYSRYLSTLLFASLLKCRGFEKGSENINELLKSLIIGMSDGKNTIEQDNGLYRMAFNIMENVMKLAAIEFDDFTKTFMALLAHLTPAYYRLKNHFELKNVLLERIKKEYHSLFLLMDNVLQPLKEEVGEISEYEKAYFVILFGGEIYKNKYSGKSLKAIVLCVNGISSSLIMQKRLESLFPAMEFILSARVSHFEKLPINSYDIIFSTVPVKSDKKVYLMSAFPEQREENKLYNQVLQDFQLPGFIKPSAQTILDSIEPYIIIKKPASKLDLIKIIEKKLNRTRKEGKLSGVMLTDLLTKEKINFTNRELTWQEAIELAAQPLLDKHEIEERYIKAIIDKVEAFGPYIDLGLGIALPHARPEEGVKKLGMSFLRCEHPVKLMNDDKHEIKLFIFLAAIDNETHLRALSTLTKILSNKERLGQLLAATNATEVEQILLEEEGEGEK</sequence>
<dbReference type="Gene3D" id="1.10.10.10">
    <property type="entry name" value="Winged helix-like DNA-binding domain superfamily/Winged helix DNA-binding domain"/>
    <property type="match status" value="1"/>
</dbReference>
<evidence type="ECO:0000256" key="8">
    <source>
        <dbReference type="ARBA" id="ARBA00037387"/>
    </source>
</evidence>
<keyword evidence="7" id="KW-0418">Kinase</keyword>
<evidence type="ECO:0000256" key="6">
    <source>
        <dbReference type="ARBA" id="ARBA00022683"/>
    </source>
</evidence>
<dbReference type="SUPFAM" id="SSF63520">
    <property type="entry name" value="PTS-regulatory domain, PRD"/>
    <property type="match status" value="1"/>
</dbReference>
<dbReference type="Proteomes" id="UP000028594">
    <property type="component" value="Chromosome"/>
</dbReference>
<keyword evidence="5" id="KW-0808">Transferase</keyword>
<evidence type="ECO:0000256" key="5">
    <source>
        <dbReference type="ARBA" id="ARBA00022679"/>
    </source>
</evidence>
<evidence type="ECO:0000256" key="9">
    <source>
        <dbReference type="ARBA" id="ARBA00041175"/>
    </source>
</evidence>
<dbReference type="GO" id="GO:0009401">
    <property type="term" value="P:phosphoenolpyruvate-dependent sugar phosphotransferase system"/>
    <property type="evidence" value="ECO:0007669"/>
    <property type="project" value="UniProtKB-KW"/>
</dbReference>
<dbReference type="CDD" id="cd00211">
    <property type="entry name" value="PTS_IIA_fru"/>
    <property type="match status" value="1"/>
</dbReference>
<organism evidence="14 15">
    <name type="scientific">Lactococcus lactis subsp. lactis NCDO 2118</name>
    <dbReference type="NCBI Taxonomy" id="1117941"/>
    <lineage>
        <taxon>Bacteria</taxon>
        <taxon>Bacillati</taxon>
        <taxon>Bacillota</taxon>
        <taxon>Bacilli</taxon>
        <taxon>Lactobacillales</taxon>
        <taxon>Streptococcaceae</taxon>
        <taxon>Lactococcus</taxon>
    </lineage>
</organism>
<protein>
    <recommendedName>
        <fullName evidence="9">Ascorbate-specific PTS system EIIA component</fullName>
    </recommendedName>
    <alternativeName>
        <fullName evidence="10">Ascorbate-specific phosphotransferase enzyme IIA component</fullName>
    </alternativeName>
</protein>
<evidence type="ECO:0000256" key="10">
    <source>
        <dbReference type="ARBA" id="ARBA00042072"/>
    </source>
</evidence>
<dbReference type="EMBL" id="CP009054">
    <property type="protein sequence ID" value="AII13184.1"/>
    <property type="molecule type" value="Genomic_DNA"/>
</dbReference>
<evidence type="ECO:0000256" key="7">
    <source>
        <dbReference type="ARBA" id="ARBA00022777"/>
    </source>
</evidence>
<evidence type="ECO:0000256" key="1">
    <source>
        <dbReference type="ARBA" id="ARBA00004496"/>
    </source>
</evidence>
<evidence type="ECO:0000256" key="2">
    <source>
        <dbReference type="ARBA" id="ARBA00022448"/>
    </source>
</evidence>
<keyword evidence="3" id="KW-0963">Cytoplasm</keyword>
<dbReference type="GO" id="GO:0016301">
    <property type="term" value="F:kinase activity"/>
    <property type="evidence" value="ECO:0007669"/>
    <property type="project" value="UniProtKB-KW"/>
</dbReference>
<dbReference type="PANTHER" id="PTHR36203:SF1">
    <property type="entry name" value="ASCORBATE-SPECIFIC PTS SYSTEM EIIA COMPONENT"/>
    <property type="match status" value="1"/>
</dbReference>
<dbReference type="Pfam" id="PF00359">
    <property type="entry name" value="PTS_EIIA_2"/>
    <property type="match status" value="1"/>
</dbReference>
<dbReference type="GO" id="GO:0005737">
    <property type="term" value="C:cytoplasm"/>
    <property type="evidence" value="ECO:0007669"/>
    <property type="project" value="UniProtKB-SubCell"/>
</dbReference>